<dbReference type="Pfam" id="PF00534">
    <property type="entry name" value="Glycos_transf_1"/>
    <property type="match status" value="1"/>
</dbReference>
<dbReference type="RefSeq" id="WP_218261522.1">
    <property type="nucleotide sequence ID" value="NZ_CP077715.1"/>
</dbReference>
<dbReference type="GO" id="GO:0016757">
    <property type="term" value="F:glycosyltransferase activity"/>
    <property type="evidence" value="ECO:0007669"/>
    <property type="project" value="InterPro"/>
</dbReference>
<dbReference type="Proteomes" id="UP000693941">
    <property type="component" value="Chromosome"/>
</dbReference>
<gene>
    <name evidence="3" type="ORF">J5U21_01522</name>
</gene>
<dbReference type="PANTHER" id="PTHR46401:SF2">
    <property type="entry name" value="GLYCOSYLTRANSFERASE WBBK-RELATED"/>
    <property type="match status" value="1"/>
</dbReference>
<dbReference type="InterPro" id="IPR001296">
    <property type="entry name" value="Glyco_trans_1"/>
</dbReference>
<protein>
    <recommendedName>
        <fullName evidence="2">Glycosyl transferase family 1 domain-containing protein</fullName>
    </recommendedName>
</protein>
<reference evidence="3" key="1">
    <citation type="journal article" date="2021" name="Environ. Microbiol.">
        <title>New insights into the diversity and evolution of the archaeal mobilome from three complete genomes of Saccharolobus shibatae.</title>
        <authorList>
            <person name="Medvedeva S."/>
            <person name="Brandt D."/>
            <person name="Cvirkaite-Krupovic V."/>
            <person name="Liu Y."/>
            <person name="Severinov K."/>
            <person name="Ishino S."/>
            <person name="Ishino Y."/>
            <person name="Prangishvili D."/>
            <person name="Kalinowski J."/>
            <person name="Krupovic M."/>
        </authorList>
    </citation>
    <scope>NUCLEOTIDE SEQUENCE</scope>
    <source>
        <strain evidence="3">BEU9</strain>
    </source>
</reference>
<dbReference type="PANTHER" id="PTHR46401">
    <property type="entry name" value="GLYCOSYLTRANSFERASE WBBK-RELATED"/>
    <property type="match status" value="1"/>
</dbReference>
<evidence type="ECO:0000259" key="2">
    <source>
        <dbReference type="Pfam" id="PF00534"/>
    </source>
</evidence>
<name>A0A8F5BV60_9CREN</name>
<accession>A0A8F5BV60</accession>
<keyword evidence="1" id="KW-0808">Transferase</keyword>
<dbReference type="EMBL" id="CP077715">
    <property type="protein sequence ID" value="QXJ31871.1"/>
    <property type="molecule type" value="Genomic_DNA"/>
</dbReference>
<dbReference type="GeneID" id="65560031"/>
<organism evidence="3 4">
    <name type="scientific">Saccharolobus shibatae</name>
    <dbReference type="NCBI Taxonomy" id="2286"/>
    <lineage>
        <taxon>Archaea</taxon>
        <taxon>Thermoproteota</taxon>
        <taxon>Thermoprotei</taxon>
        <taxon>Sulfolobales</taxon>
        <taxon>Sulfolobaceae</taxon>
        <taxon>Saccharolobus</taxon>
    </lineage>
</organism>
<dbReference type="AlphaFoldDB" id="A0A8F5BV60"/>
<proteinExistence type="predicted"/>
<feature type="domain" description="Glycosyl transferase family 1" evidence="2">
    <location>
        <begin position="219"/>
        <end position="374"/>
    </location>
</feature>
<dbReference type="CDD" id="cd03801">
    <property type="entry name" value="GT4_PimA-like"/>
    <property type="match status" value="1"/>
</dbReference>
<evidence type="ECO:0000256" key="1">
    <source>
        <dbReference type="ARBA" id="ARBA00022679"/>
    </source>
</evidence>
<evidence type="ECO:0000313" key="3">
    <source>
        <dbReference type="EMBL" id="QXJ31871.1"/>
    </source>
</evidence>
<evidence type="ECO:0000313" key="4">
    <source>
        <dbReference type="Proteomes" id="UP000693941"/>
    </source>
</evidence>
<sequence length="403" mass="46375">MKITIVTSGLRSNYSGGSVHVSNVVKRLTKYFDVEFIPSINFFVSNPNASEEIENIRKFNIEVPESVDFLDFNKLKPSFLPYSSSLYKEYSEKVKLDSDFIYDPDYTTPESMFLSNRTGIPLGITLHVPLYSLKQSVLYTYYTLRPFFWQSFDYFVKRSVGLYLLTKIKEKYIRRAKYLSFIAGVSKDILDSVKVQNIRRYVLYPGNGVDKELLGYRTKSKEDYVVFWTTLIPPKGILNLLYVLNLLKKRGMQVRAKVMGKFLYGKFRDLFFKYTKENSLNVEYLGFLEKSVLYSVISRAKLLIYPSLADGFPITILESLALGTPVVVYSLPTVYSVYKDVPAVKFVKEGDVKSMADKVENELKSGELLNAISEDMTRSFIEFHNWDNVAENVVKIIKESSGK</sequence>